<dbReference type="NCBIfam" id="TIGR04057">
    <property type="entry name" value="SusC_RagA_signa"/>
    <property type="match status" value="1"/>
</dbReference>
<gene>
    <name evidence="3" type="ORF">C7460_11024</name>
</gene>
<sequence>MGKNYRILFLLGLMLCLKGYSQEVQVKGKVTSSSGEELPGVTVIVENKTGDGATSGTITDINGSYSLKADVGSILQFSFVGFLSKSIEVKSQTNIDVTLEEDLQQLNEVVVVGYGEQKKKTVVGAIESISTDKIVTSPTSNLQSGLAGKIPGMTIQIKDGELGSENVQMLIRGQATLNNSAPLVLVDNVERSMNNLDPYEIESISVLKDASATAIFGVRGANGVILITTKKGTPGKAKVTANVNYSLQAPTRLPQPLDAVSYMTLRNEVIEQHNDATGQSNPLEFGEDVFQAYENNILPEYYVDRNFYDEFLHDYVPMLRSNVNISGGSDKVKYFTSIGYLSQGGPFKTEKWDEYNYDNEQRLNRLTYRANIDFQVTKGLKAWLNLSGFLQDKNDPIVFGANQSAATTASFYFLQMASFADIPAISYPDLNSLGQVVSVAGQDRTPYGNLNRTGYRVTTTNSLNTSIGLEQNLNALTKGLSARVLVSYDANASHIRGFRRTYLTYNASIDDTGGESVVNYTPAAGADIELVPVLTQGHGSNFDMQSSLNYKRSFGIHDVTGQFMYLQSQRTTNIQVPFNYVGLVGRMTYGYDSRYLAEMNFGMNGSEQFAKGRRFGFFPSVSLGWVLSEEGFMKNQSLVEFLKVRGSYGIVGNDKISNSRFLYVGDWTQGQGNYFAGLGGVPGLPNPVYQRTIPNELVTWEEAAKTNIGLDLNLRGGIRLDADVFYEKRNSILINNSPIPSGMFGQQGLPPLNEGVMENKGFEVALGYDSKLGQNGRFSTTFTTSFARNKVINYNEVALDADFAYRYRVEGYSRGTAFGYHNLGYFESQEEIDGWADQSGLGGVVRPGDLKYEDLNGDGIIDVRDQKPMDYPNVPELNLSYSLSANYKGFDMSLLFHGVTNYSFDISGRGVYDWNGNAYGNYKNYFEHHQQAWSEERRANGEKIVYPRLHFDGVSVSKQPSDYWIQNLWFVRLRNIEFGYTISKQFLSPTGIDQVRVFFNGQNLFLWDNMKYDVMDPEVSNSLSHPIFKTFNIGANITF</sequence>
<reference evidence="3 4" key="1">
    <citation type="submission" date="2018-07" db="EMBL/GenBank/DDBJ databases">
        <title>Genomic Encyclopedia of Type Strains, Phase IV (KMG-IV): sequencing the most valuable type-strain genomes for metagenomic binning, comparative biology and taxonomic classification.</title>
        <authorList>
            <person name="Goeker M."/>
        </authorList>
    </citation>
    <scope>NUCLEOTIDE SEQUENCE [LARGE SCALE GENOMIC DNA]</scope>
    <source>
        <strain evidence="3 4">DSM 4134</strain>
    </source>
</reference>
<dbReference type="NCBIfam" id="TIGR04056">
    <property type="entry name" value="OMP_RagA_SusC"/>
    <property type="match status" value="1"/>
</dbReference>
<dbReference type="Pfam" id="PF07715">
    <property type="entry name" value="Plug"/>
    <property type="match status" value="1"/>
</dbReference>
<dbReference type="InterPro" id="IPR023997">
    <property type="entry name" value="TonB-dep_OMP_SusC/RagA_CS"/>
</dbReference>
<dbReference type="PROSITE" id="PS52016">
    <property type="entry name" value="TONB_DEPENDENT_REC_3"/>
    <property type="match status" value="1"/>
</dbReference>
<feature type="domain" description="TonB-dependent receptor plug" evidence="2">
    <location>
        <begin position="119"/>
        <end position="224"/>
    </location>
</feature>
<evidence type="ECO:0000313" key="3">
    <source>
        <dbReference type="EMBL" id="RED98354.1"/>
    </source>
</evidence>
<evidence type="ECO:0000256" key="1">
    <source>
        <dbReference type="PROSITE-ProRule" id="PRU01360"/>
    </source>
</evidence>
<dbReference type="EMBL" id="QREG01000010">
    <property type="protein sequence ID" value="RED98354.1"/>
    <property type="molecule type" value="Genomic_DNA"/>
</dbReference>
<keyword evidence="1" id="KW-0812">Transmembrane</keyword>
<dbReference type="InterPro" id="IPR008969">
    <property type="entry name" value="CarboxyPept-like_regulatory"/>
</dbReference>
<keyword evidence="1" id="KW-1134">Transmembrane beta strand</keyword>
<dbReference type="Gene3D" id="2.170.130.10">
    <property type="entry name" value="TonB-dependent receptor, plug domain"/>
    <property type="match status" value="1"/>
</dbReference>
<evidence type="ECO:0000313" key="4">
    <source>
        <dbReference type="Proteomes" id="UP000256779"/>
    </source>
</evidence>
<keyword evidence="1" id="KW-0472">Membrane</keyword>
<dbReference type="InterPro" id="IPR023996">
    <property type="entry name" value="TonB-dep_OMP_SusC/RagA"/>
</dbReference>
<organism evidence="3 4">
    <name type="scientific">Marinoscillum furvescens DSM 4134</name>
    <dbReference type="NCBI Taxonomy" id="1122208"/>
    <lineage>
        <taxon>Bacteria</taxon>
        <taxon>Pseudomonadati</taxon>
        <taxon>Bacteroidota</taxon>
        <taxon>Cytophagia</taxon>
        <taxon>Cytophagales</taxon>
        <taxon>Reichenbachiellaceae</taxon>
        <taxon>Marinoscillum</taxon>
    </lineage>
</organism>
<dbReference type="Gene3D" id="2.60.40.1120">
    <property type="entry name" value="Carboxypeptidase-like, regulatory domain"/>
    <property type="match status" value="1"/>
</dbReference>
<keyword evidence="1" id="KW-0813">Transport</keyword>
<evidence type="ECO:0000259" key="2">
    <source>
        <dbReference type="Pfam" id="PF07715"/>
    </source>
</evidence>
<dbReference type="OrthoDB" id="9768177at2"/>
<keyword evidence="4" id="KW-1185">Reference proteome</keyword>
<comment type="subcellular location">
    <subcellularLocation>
        <location evidence="1">Cell outer membrane</location>
        <topology evidence="1">Multi-pass membrane protein</topology>
    </subcellularLocation>
</comment>
<dbReference type="Pfam" id="PF13715">
    <property type="entry name" value="CarbopepD_reg_2"/>
    <property type="match status" value="1"/>
</dbReference>
<keyword evidence="1" id="KW-0998">Cell outer membrane</keyword>
<dbReference type="AlphaFoldDB" id="A0A3D9L2Z1"/>
<dbReference type="InterPro" id="IPR037066">
    <property type="entry name" value="Plug_dom_sf"/>
</dbReference>
<dbReference type="RefSeq" id="WP_115868314.1">
    <property type="nucleotide sequence ID" value="NZ_QREG01000010.1"/>
</dbReference>
<dbReference type="SUPFAM" id="SSF49464">
    <property type="entry name" value="Carboxypeptidase regulatory domain-like"/>
    <property type="match status" value="1"/>
</dbReference>
<dbReference type="InterPro" id="IPR039426">
    <property type="entry name" value="TonB-dep_rcpt-like"/>
</dbReference>
<proteinExistence type="inferred from homology"/>
<comment type="caution">
    <text evidence="3">The sequence shown here is derived from an EMBL/GenBank/DDBJ whole genome shotgun (WGS) entry which is preliminary data.</text>
</comment>
<comment type="similarity">
    <text evidence="1">Belongs to the TonB-dependent receptor family.</text>
</comment>
<name>A0A3D9L2Z1_MARFU</name>
<protein>
    <submittedName>
        <fullName evidence="3">TonB-linked SusC/RagA family outer membrane protein</fullName>
    </submittedName>
</protein>
<accession>A0A3D9L2Z1</accession>
<dbReference type="SUPFAM" id="SSF56935">
    <property type="entry name" value="Porins"/>
    <property type="match status" value="1"/>
</dbReference>
<dbReference type="InterPro" id="IPR012910">
    <property type="entry name" value="Plug_dom"/>
</dbReference>
<dbReference type="GO" id="GO:0009279">
    <property type="term" value="C:cell outer membrane"/>
    <property type="evidence" value="ECO:0007669"/>
    <property type="project" value="UniProtKB-SubCell"/>
</dbReference>
<dbReference type="Proteomes" id="UP000256779">
    <property type="component" value="Unassembled WGS sequence"/>
</dbReference>
<dbReference type="FunFam" id="2.170.130.10:FF:000003">
    <property type="entry name" value="SusC/RagA family TonB-linked outer membrane protein"/>
    <property type="match status" value="1"/>
</dbReference>